<keyword evidence="1" id="KW-0472">Membrane</keyword>
<evidence type="ECO:0000256" key="1">
    <source>
        <dbReference type="SAM" id="Phobius"/>
    </source>
</evidence>
<reference evidence="2 3" key="1">
    <citation type="submission" date="2017-06" db="EMBL/GenBank/DDBJ databases">
        <title>Genome Sequencing of the methanotroph Methylovulum psychrotolerants str. HV10-M2 isolated from a high-altitude environment.</title>
        <authorList>
            <person name="Mateos-Rivera A."/>
        </authorList>
    </citation>
    <scope>NUCLEOTIDE SEQUENCE [LARGE SCALE GENOMIC DNA]</scope>
    <source>
        <strain evidence="2 3">HV10_M2</strain>
    </source>
</reference>
<keyword evidence="1" id="KW-1133">Transmembrane helix</keyword>
<gene>
    <name evidence="2" type="ORF">CEK71_06135</name>
</gene>
<evidence type="ECO:0000313" key="3">
    <source>
        <dbReference type="Proteomes" id="UP000197019"/>
    </source>
</evidence>
<dbReference type="Proteomes" id="UP000197019">
    <property type="component" value="Chromosome"/>
</dbReference>
<evidence type="ECO:0000313" key="2">
    <source>
        <dbReference type="EMBL" id="ASF45685.1"/>
    </source>
</evidence>
<name>A0A1Z4BWM4_9GAMM</name>
<proteinExistence type="predicted"/>
<dbReference type="AlphaFoldDB" id="A0A1Z4BWM4"/>
<dbReference type="EMBL" id="CP022129">
    <property type="protein sequence ID" value="ASF45685.1"/>
    <property type="molecule type" value="Genomic_DNA"/>
</dbReference>
<feature type="transmembrane region" description="Helical" evidence="1">
    <location>
        <begin position="42"/>
        <end position="61"/>
    </location>
</feature>
<organism evidence="2 3">
    <name type="scientific">Methylovulum psychrotolerans</name>
    <dbReference type="NCBI Taxonomy" id="1704499"/>
    <lineage>
        <taxon>Bacteria</taxon>
        <taxon>Pseudomonadati</taxon>
        <taxon>Pseudomonadota</taxon>
        <taxon>Gammaproteobacteria</taxon>
        <taxon>Methylococcales</taxon>
        <taxon>Methylococcaceae</taxon>
        <taxon>Methylovulum</taxon>
    </lineage>
</organism>
<protein>
    <submittedName>
        <fullName evidence="2">Uncharacterized protein</fullName>
    </submittedName>
</protein>
<keyword evidence="1" id="KW-0812">Transmembrane</keyword>
<dbReference type="KEGG" id="mpsy:CEK71_06135"/>
<accession>A0A1Z4BWM4</accession>
<keyword evidence="3" id="KW-1185">Reference proteome</keyword>
<sequence>MPYWKGQLSIGLYCLLTVVIVGETRRQPVKDHRFHFSESAESTLFTLTAYPVFPIAVPLIFGAKTFAKIIMVQARMPEDKT</sequence>